<keyword evidence="1" id="KW-0472">Membrane</keyword>
<evidence type="ECO:0000313" key="2">
    <source>
        <dbReference type="EMBL" id="MDV6234894.1"/>
    </source>
</evidence>
<dbReference type="RefSeq" id="WP_100747837.1">
    <property type="nucleotide sequence ID" value="NZ_NPEF02000003.1"/>
</dbReference>
<accession>A0A2N0BHR7</accession>
<dbReference type="EMBL" id="NPEF02000003">
    <property type="protein sequence ID" value="MDV6234894.1"/>
    <property type="molecule type" value="Genomic_DNA"/>
</dbReference>
<name>A0A2N0B3L0_9LEPT</name>
<comment type="caution">
    <text evidence="3">The sequence shown here is derived from an EMBL/GenBank/DDBJ whole genome shotgun (WGS) entry which is preliminary data.</text>
</comment>
<keyword evidence="1" id="KW-0812">Transmembrane</keyword>
<accession>A0A2N0B3L0</accession>
<evidence type="ECO:0000313" key="3">
    <source>
        <dbReference type="EMBL" id="PJZ91137.1"/>
    </source>
</evidence>
<gene>
    <name evidence="2" type="ORF">CH379_004525</name>
    <name evidence="3" type="ORF">CH379_20335</name>
</gene>
<sequence length="105" mass="12300">MRDIFLNFELKKRGLRLALFFTLVSLVFFFAGNAALQFVWLGFGIASFVFTLLFPEEFYSFTNWVLEFVLRIFSGIAKGALLLSYVLLWKPIRFFYDLFSGKQDP</sequence>
<feature type="transmembrane region" description="Helical" evidence="1">
    <location>
        <begin position="68"/>
        <end position="88"/>
    </location>
</feature>
<protein>
    <submittedName>
        <fullName evidence="3">Uncharacterized protein</fullName>
    </submittedName>
</protein>
<keyword evidence="1" id="KW-1133">Transmembrane helix</keyword>
<feature type="transmembrane region" description="Helical" evidence="1">
    <location>
        <begin position="14"/>
        <end position="32"/>
    </location>
</feature>
<proteinExistence type="predicted"/>
<reference evidence="3" key="1">
    <citation type="submission" date="2017-07" db="EMBL/GenBank/DDBJ databases">
        <title>Leptospira spp. isolated from tropical soils.</title>
        <authorList>
            <person name="Thibeaux R."/>
            <person name="Iraola G."/>
            <person name="Ferres I."/>
            <person name="Bierque E."/>
            <person name="Girault D."/>
            <person name="Soupe-Gilbert M.-E."/>
            <person name="Picardeau M."/>
            <person name="Goarant C."/>
        </authorList>
    </citation>
    <scope>NUCLEOTIDE SEQUENCE [LARGE SCALE GENOMIC DNA]</scope>
    <source>
        <strain evidence="3">ATI7-C-A5</strain>
    </source>
</reference>
<dbReference type="AlphaFoldDB" id="A0A2N0B3L0"/>
<organism evidence="3">
    <name type="scientific">Leptospira ellisii</name>
    <dbReference type="NCBI Taxonomy" id="2023197"/>
    <lineage>
        <taxon>Bacteria</taxon>
        <taxon>Pseudomonadati</taxon>
        <taxon>Spirochaetota</taxon>
        <taxon>Spirochaetia</taxon>
        <taxon>Leptospirales</taxon>
        <taxon>Leptospiraceae</taxon>
        <taxon>Leptospira</taxon>
    </lineage>
</organism>
<evidence type="ECO:0000256" key="1">
    <source>
        <dbReference type="SAM" id="Phobius"/>
    </source>
</evidence>
<feature type="transmembrane region" description="Helical" evidence="1">
    <location>
        <begin position="38"/>
        <end position="56"/>
    </location>
</feature>
<keyword evidence="4" id="KW-1185">Reference proteome</keyword>
<dbReference type="Proteomes" id="UP000232122">
    <property type="component" value="Unassembled WGS sequence"/>
</dbReference>
<reference evidence="2" key="3">
    <citation type="submission" date="2023-10" db="EMBL/GenBank/DDBJ databases">
        <authorList>
            <person name="Picardeau M."/>
            <person name="Thibeaux R."/>
        </authorList>
    </citation>
    <scope>NUCLEOTIDE SEQUENCE</scope>
    <source>
        <strain evidence="2">ATI7-C-A5</strain>
    </source>
</reference>
<reference evidence="2 4" key="2">
    <citation type="journal article" date="2018" name="Microb. Genom.">
        <title>Deciphering the unexplored Leptospira diversity from soils uncovers genomic evolution to virulence.</title>
        <authorList>
            <person name="Thibeaux R."/>
            <person name="Iraola G."/>
            <person name="Ferres I."/>
            <person name="Bierque E."/>
            <person name="Girault D."/>
            <person name="Soupe-Gilbert M.E."/>
            <person name="Picardeau M."/>
            <person name="Goarant C."/>
        </authorList>
    </citation>
    <scope>NUCLEOTIDE SEQUENCE [LARGE SCALE GENOMIC DNA]</scope>
    <source>
        <strain evidence="2 4">ATI7-C-A5</strain>
    </source>
</reference>
<dbReference type="EMBL" id="NPEF01000366">
    <property type="protein sequence ID" value="PJZ91137.1"/>
    <property type="molecule type" value="Genomic_DNA"/>
</dbReference>
<evidence type="ECO:0000313" key="4">
    <source>
        <dbReference type="Proteomes" id="UP000232122"/>
    </source>
</evidence>
<dbReference type="OrthoDB" id="344233at2"/>